<dbReference type="PANTHER" id="PTHR43725:SF53">
    <property type="entry name" value="UDP-ARABINOSE 4-EPIMERASE 1"/>
    <property type="match status" value="1"/>
</dbReference>
<reference evidence="13" key="1">
    <citation type="submission" date="2016-07" db="EMBL/GenBank/DDBJ databases">
        <title>Nontailed viruses are major unrecognized killers of bacteria in the ocean.</title>
        <authorList>
            <person name="Kauffman K."/>
            <person name="Hussain F."/>
            <person name="Yang J."/>
            <person name="Arevalo P."/>
            <person name="Brown J."/>
            <person name="Cutler M."/>
            <person name="Kelly L."/>
            <person name="Polz M.F."/>
        </authorList>
    </citation>
    <scope>NUCLEOTIDE SEQUENCE [LARGE SCALE GENOMIC DNA]</scope>
    <source>
        <strain evidence="13">10N.261.48.B5</strain>
    </source>
</reference>
<dbReference type="Gene3D" id="3.40.50.720">
    <property type="entry name" value="NAD(P)-binding Rossmann-like Domain"/>
    <property type="match status" value="1"/>
</dbReference>
<dbReference type="PANTHER" id="PTHR43725">
    <property type="entry name" value="UDP-GLUCOSE 4-EPIMERASE"/>
    <property type="match status" value="1"/>
</dbReference>
<feature type="domain" description="NAD-dependent epimerase/dehydratase" evidence="11">
    <location>
        <begin position="5"/>
        <end position="251"/>
    </location>
</feature>
<keyword evidence="7 10" id="KW-0520">NAD</keyword>
<dbReference type="GO" id="GO:0033499">
    <property type="term" value="P:galactose catabolic process via UDP-galactose, Leloir pathway"/>
    <property type="evidence" value="ECO:0007669"/>
    <property type="project" value="TreeGrafter"/>
</dbReference>
<evidence type="ECO:0000256" key="6">
    <source>
        <dbReference type="ARBA" id="ARBA00018569"/>
    </source>
</evidence>
<sequence>MEGKILIVGGAGYIGSHTAKYFHAQGEEVIVFDNLSTGHRDFTLWGEFEEGDLSDITRLREVFEKHSICTVIHFAAHAYVGESVLEPEKYYRNNVVNTINLLMVMKEFGVNNIVFSSSCATYGQPTQVPIKEETQQLPLNPYGRTKLIAESILKDYQAAYGLNFIALRYFNASGADLDSEIGERHEPETHLIPNILAAAENNTQVKVFGDDYPTKDGSCIRDYIHVCDLASAHFLAYRHLLSGGISECINISSGTGYSIFDIVKESEKILGKKVDFLIEPRRAGDPAELVGTNTKAKDILGWQSEFSDLSTILSTAYKWLLKEKGKQ</sequence>
<dbReference type="GO" id="GO:0003978">
    <property type="term" value="F:UDP-glucose 4-epimerase activity"/>
    <property type="evidence" value="ECO:0007669"/>
    <property type="project" value="UniProtKB-UniRule"/>
</dbReference>
<gene>
    <name evidence="12" type="ORF">BCT54_12735</name>
</gene>
<evidence type="ECO:0000256" key="1">
    <source>
        <dbReference type="ARBA" id="ARBA00000083"/>
    </source>
</evidence>
<dbReference type="AlphaFoldDB" id="A0A2N7JJ27"/>
<evidence type="ECO:0000256" key="5">
    <source>
        <dbReference type="ARBA" id="ARBA00013189"/>
    </source>
</evidence>
<accession>A0A2N7JJ27</accession>
<protein>
    <recommendedName>
        <fullName evidence="6 10">UDP-glucose 4-epimerase</fullName>
        <ecNumber evidence="5 10">5.1.3.2</ecNumber>
    </recommendedName>
</protein>
<dbReference type="NCBIfam" id="TIGR01179">
    <property type="entry name" value="galE"/>
    <property type="match status" value="1"/>
</dbReference>
<keyword evidence="9 10" id="KW-0119">Carbohydrate metabolism</keyword>
<proteinExistence type="inferred from homology"/>
<comment type="cofactor">
    <cofactor evidence="2 10">
        <name>NAD(+)</name>
        <dbReference type="ChEBI" id="CHEBI:57540"/>
    </cofactor>
</comment>
<evidence type="ECO:0000256" key="2">
    <source>
        <dbReference type="ARBA" id="ARBA00001911"/>
    </source>
</evidence>
<name>A0A2N7JJ27_VIBSP</name>
<keyword evidence="8 10" id="KW-0413">Isomerase</keyword>
<comment type="similarity">
    <text evidence="4 10">Belongs to the NAD(P)-dependent epimerase/dehydratase family.</text>
</comment>
<evidence type="ECO:0000256" key="3">
    <source>
        <dbReference type="ARBA" id="ARBA00004947"/>
    </source>
</evidence>
<dbReference type="UniPathway" id="UPA00214"/>
<dbReference type="InterPro" id="IPR001509">
    <property type="entry name" value="Epimerase_deHydtase"/>
</dbReference>
<dbReference type="Gene3D" id="3.90.25.10">
    <property type="entry name" value="UDP-galactose 4-epimerase, domain 1"/>
    <property type="match status" value="1"/>
</dbReference>
<dbReference type="SUPFAM" id="SSF51735">
    <property type="entry name" value="NAD(P)-binding Rossmann-fold domains"/>
    <property type="match status" value="1"/>
</dbReference>
<dbReference type="RefSeq" id="WP_102554083.1">
    <property type="nucleotide sequence ID" value="NZ_MCZF01000304.1"/>
</dbReference>
<evidence type="ECO:0000313" key="13">
    <source>
        <dbReference type="Proteomes" id="UP000235533"/>
    </source>
</evidence>
<evidence type="ECO:0000256" key="7">
    <source>
        <dbReference type="ARBA" id="ARBA00023027"/>
    </source>
</evidence>
<evidence type="ECO:0000256" key="8">
    <source>
        <dbReference type="ARBA" id="ARBA00023235"/>
    </source>
</evidence>
<evidence type="ECO:0000256" key="9">
    <source>
        <dbReference type="ARBA" id="ARBA00023277"/>
    </source>
</evidence>
<comment type="pathway">
    <text evidence="3 10">Carbohydrate metabolism; galactose metabolism.</text>
</comment>
<dbReference type="Pfam" id="PF01370">
    <property type="entry name" value="Epimerase"/>
    <property type="match status" value="1"/>
</dbReference>
<dbReference type="Proteomes" id="UP000235533">
    <property type="component" value="Unassembled WGS sequence"/>
</dbReference>
<comment type="catalytic activity">
    <reaction evidence="1 10">
        <text>UDP-alpha-D-glucose = UDP-alpha-D-galactose</text>
        <dbReference type="Rhea" id="RHEA:22168"/>
        <dbReference type="ChEBI" id="CHEBI:58885"/>
        <dbReference type="ChEBI" id="CHEBI:66914"/>
        <dbReference type="EC" id="5.1.3.2"/>
    </reaction>
</comment>
<dbReference type="InterPro" id="IPR036291">
    <property type="entry name" value="NAD(P)-bd_dom_sf"/>
</dbReference>
<evidence type="ECO:0000256" key="10">
    <source>
        <dbReference type="RuleBase" id="RU366046"/>
    </source>
</evidence>
<evidence type="ECO:0000259" key="11">
    <source>
        <dbReference type="Pfam" id="PF01370"/>
    </source>
</evidence>
<dbReference type="CDD" id="cd05247">
    <property type="entry name" value="UDP_G4E_1_SDR_e"/>
    <property type="match status" value="1"/>
</dbReference>
<dbReference type="InterPro" id="IPR005886">
    <property type="entry name" value="UDP_G4E"/>
</dbReference>
<comment type="subunit">
    <text evidence="10">Homodimer.</text>
</comment>
<dbReference type="EMBL" id="MCZF01000304">
    <property type="protein sequence ID" value="PMM40242.1"/>
    <property type="molecule type" value="Genomic_DNA"/>
</dbReference>
<organism evidence="12 13">
    <name type="scientific">Vibrio splendidus</name>
    <dbReference type="NCBI Taxonomy" id="29497"/>
    <lineage>
        <taxon>Bacteria</taxon>
        <taxon>Pseudomonadati</taxon>
        <taxon>Pseudomonadota</taxon>
        <taxon>Gammaproteobacteria</taxon>
        <taxon>Vibrionales</taxon>
        <taxon>Vibrionaceae</taxon>
        <taxon>Vibrio</taxon>
    </lineage>
</organism>
<dbReference type="EC" id="5.1.3.2" evidence="5 10"/>
<evidence type="ECO:0000313" key="12">
    <source>
        <dbReference type="EMBL" id="PMM40242.1"/>
    </source>
</evidence>
<evidence type="ECO:0000256" key="4">
    <source>
        <dbReference type="ARBA" id="ARBA00007637"/>
    </source>
</evidence>
<comment type="caution">
    <text evidence="12">The sequence shown here is derived from an EMBL/GenBank/DDBJ whole genome shotgun (WGS) entry which is preliminary data.</text>
</comment>